<evidence type="ECO:0000256" key="1">
    <source>
        <dbReference type="SAM" id="MobiDB-lite"/>
    </source>
</evidence>
<dbReference type="Proteomes" id="UP000887116">
    <property type="component" value="Unassembled WGS sequence"/>
</dbReference>
<dbReference type="EMBL" id="BMAO01018925">
    <property type="protein sequence ID" value="GFR27225.1"/>
    <property type="molecule type" value="Genomic_DNA"/>
</dbReference>
<dbReference type="Pfam" id="PF07530">
    <property type="entry name" value="PRE_C2HC"/>
    <property type="match status" value="1"/>
</dbReference>
<feature type="region of interest" description="Disordered" evidence="1">
    <location>
        <begin position="1"/>
        <end position="70"/>
    </location>
</feature>
<evidence type="ECO:0000259" key="2">
    <source>
        <dbReference type="Pfam" id="PF07530"/>
    </source>
</evidence>
<evidence type="ECO:0000313" key="4">
    <source>
        <dbReference type="Proteomes" id="UP000887116"/>
    </source>
</evidence>
<proteinExistence type="predicted"/>
<sequence length="436" mass="49692">MTRRKQQRPIQLEKPEESASSLQNADRHANFPLRNTVMNGQEGNCSMEQANGDNISNPSDPPADTTSLPPNVHCARIRTLRKSTRQAESNVRFQQELIEVETFDPRDTDAAQLQSHIQAKGAVELDYNMKMGELKLYFPCPVKNCSHNTTNGSNANRSLKKRAAESCILPATLNPQLRETTYKNPKPNETENKNQTAKELPENTITLNNPFSTPNIVENKMEVVDSDSNQAPSENRPKRKVKLIMLRYKTNYNLVLKELNEKYPNSINKLIGEYIRITPISEDQHREITATLKMNGEEFYAIPPSSERPYKVVLKGLPASTDIDEIKNDLANQGVAVSKVAQLTQRKSKFLLPMFLVEVRKNVPNSRDILDVSNCCYMSITWDSFRRRPGATQCYNCNYFHHSSQYCDIKTRCLKCAQEHRTSDCPIKERIENQNA</sequence>
<protein>
    <submittedName>
        <fullName evidence="3">Nucleic-acid-binding protein from transposon X-element</fullName>
    </submittedName>
</protein>
<organism evidence="3 4">
    <name type="scientific">Trichonephila clavata</name>
    <name type="common">Joro spider</name>
    <name type="synonym">Nephila clavata</name>
    <dbReference type="NCBI Taxonomy" id="2740835"/>
    <lineage>
        <taxon>Eukaryota</taxon>
        <taxon>Metazoa</taxon>
        <taxon>Ecdysozoa</taxon>
        <taxon>Arthropoda</taxon>
        <taxon>Chelicerata</taxon>
        <taxon>Arachnida</taxon>
        <taxon>Araneae</taxon>
        <taxon>Araneomorphae</taxon>
        <taxon>Entelegynae</taxon>
        <taxon>Araneoidea</taxon>
        <taxon>Nephilidae</taxon>
        <taxon>Trichonephila</taxon>
    </lineage>
</organism>
<feature type="region of interest" description="Disordered" evidence="1">
    <location>
        <begin position="179"/>
        <end position="199"/>
    </location>
</feature>
<feature type="compositionally biased region" description="Polar residues" evidence="1">
    <location>
        <begin position="36"/>
        <end position="69"/>
    </location>
</feature>
<reference evidence="3" key="1">
    <citation type="submission" date="2020-07" db="EMBL/GenBank/DDBJ databases">
        <title>Multicomponent nature underlies the extraordinary mechanical properties of spider dragline silk.</title>
        <authorList>
            <person name="Kono N."/>
            <person name="Nakamura H."/>
            <person name="Mori M."/>
            <person name="Yoshida Y."/>
            <person name="Ohtoshi R."/>
            <person name="Malay A.D."/>
            <person name="Moran D.A.P."/>
            <person name="Tomita M."/>
            <person name="Numata K."/>
            <person name="Arakawa K."/>
        </authorList>
    </citation>
    <scope>NUCLEOTIDE SEQUENCE</scope>
</reference>
<dbReference type="OrthoDB" id="8123891at2759"/>
<name>A0A8X6JA94_TRICU</name>
<comment type="caution">
    <text evidence="3">The sequence shown here is derived from an EMBL/GenBank/DDBJ whole genome shotgun (WGS) entry which is preliminary data.</text>
</comment>
<dbReference type="AlphaFoldDB" id="A0A8X6JA94"/>
<feature type="domain" description="Pre-C2HC" evidence="2">
    <location>
        <begin position="325"/>
        <end position="381"/>
    </location>
</feature>
<gene>
    <name evidence="3" type="primary">ORF1_86</name>
    <name evidence="3" type="ORF">TNCT_256631</name>
</gene>
<evidence type="ECO:0000313" key="3">
    <source>
        <dbReference type="EMBL" id="GFR27225.1"/>
    </source>
</evidence>
<dbReference type="InterPro" id="IPR006579">
    <property type="entry name" value="Pre_C2HC_dom"/>
</dbReference>
<accession>A0A8X6JA94</accession>
<keyword evidence="4" id="KW-1185">Reference proteome</keyword>